<protein>
    <recommendedName>
        <fullName evidence="7">Glycoside hydrolase family 92 protein</fullName>
    </recommendedName>
</protein>
<dbReference type="AlphaFoldDB" id="A0A164KDA6"/>
<gene>
    <name evidence="5" type="ORF">AWN90_00405</name>
</gene>
<dbReference type="Gene3D" id="1.20.1610.10">
    <property type="entry name" value="alpha-1,2-mannosidases domains"/>
    <property type="match status" value="1"/>
</dbReference>
<dbReference type="InterPro" id="IPR050883">
    <property type="entry name" value="PNGase"/>
</dbReference>
<dbReference type="GO" id="GO:0030246">
    <property type="term" value="F:carbohydrate binding"/>
    <property type="evidence" value="ECO:0007669"/>
    <property type="project" value="InterPro"/>
</dbReference>
<dbReference type="Gene3D" id="3.30.2080.10">
    <property type="entry name" value="GH92 mannosidase domain"/>
    <property type="match status" value="1"/>
</dbReference>
<feature type="region of interest" description="Disordered" evidence="1">
    <location>
        <begin position="741"/>
        <end position="764"/>
    </location>
</feature>
<evidence type="ECO:0000256" key="2">
    <source>
        <dbReference type="SAM" id="SignalP"/>
    </source>
</evidence>
<dbReference type="NCBIfam" id="TIGR01180">
    <property type="entry name" value="aman2_put"/>
    <property type="match status" value="1"/>
</dbReference>
<dbReference type="InterPro" id="IPR005887">
    <property type="entry name" value="GH92_a_mannosidase_put"/>
</dbReference>
<evidence type="ECO:0000259" key="4">
    <source>
        <dbReference type="Pfam" id="PF17678"/>
    </source>
</evidence>
<dbReference type="InterPro" id="IPR008928">
    <property type="entry name" value="6-hairpin_glycosidase_sf"/>
</dbReference>
<feature type="domain" description="Glycosyl hydrolase family 92" evidence="3">
    <location>
        <begin position="286"/>
        <end position="739"/>
    </location>
</feature>
<feature type="signal peptide" evidence="2">
    <location>
        <begin position="1"/>
        <end position="25"/>
    </location>
</feature>
<organism evidence="5 6">
    <name type="scientific">Nocardia terpenica</name>
    <dbReference type="NCBI Taxonomy" id="455432"/>
    <lineage>
        <taxon>Bacteria</taxon>
        <taxon>Bacillati</taxon>
        <taxon>Actinomycetota</taxon>
        <taxon>Actinomycetes</taxon>
        <taxon>Mycobacteriales</taxon>
        <taxon>Nocardiaceae</taxon>
        <taxon>Nocardia</taxon>
    </lineage>
</organism>
<evidence type="ECO:0000313" key="5">
    <source>
        <dbReference type="EMBL" id="KZM71283.1"/>
    </source>
</evidence>
<sequence length="764" mass="82084">MSLRPHGFRLAAVSIIVAVSISGHAPVVAMGPDNRGMQDLTGWVDPFIGTRPGDVDMGTGGGAGNNFPGADVPFGMVQWSPDTVTPQHGGYYYDDNRIKGFSLTHLSGAGCDTYQDVPFMPFVGAIGPSPATTPDAYYATFTHAHEKAVPGRYQVDLDSGVRVELTATQRTGAGRFTYPTGSSATLLMNAAGSIQGTDDAQVTIGDNYVDGHVHSGKFCGTNSFYTLFYHAEFDQPFAESGTWNGNSVGTDTSAAGTQVGAYVTFDTRRSATVNVRIGLSFVSLDGAKANLDAENPGHAFEEVADAAHESWNARLNRIRVTGGTDDERTIFYTALYHALLQPNVFSDVDGSYAGFDKQIHATDPAHPIYTNFSGWDIYRSEVQLLALIAPREAADIARTMVTFAREGGAWDRWTVANDYTGVMNGDPYHSIVSSVYAFGATDFDAEQALDLMVKGASVPGVNSQGYEERPGLAAYLMLGYVPDAAADTLEYTTADFAIAQFARRLGNEAIHDAFMRRAQNWRKLFNPATGYLQPRHVDGCFAATFDPADPTGYVEGNGAQYTWMVPFNYRTLIEDLGGAAAVNARLDTFFTKLNAGTHEPYAFLGNEPTLETPWIYNYSGAPYKAQGIVDRVRREIWKAAPGGLVGNDDLGEMSSWLVWAAMGLYPEVPGRAELVIGSPMFTGVTIDRPNGPPIVLNAPNAASGTPYVTALRVNGQPWTKPWLPESFVITGGTLDFTLSATPDPAWGADPADVPPSFTDGSGSD</sequence>
<feature type="domain" description="Glycosyl hydrolase family 92 N-terminal" evidence="4">
    <location>
        <begin position="43"/>
        <end position="280"/>
    </location>
</feature>
<dbReference type="RefSeq" id="WP_067576659.1">
    <property type="nucleotide sequence ID" value="NZ_KV411303.1"/>
</dbReference>
<reference evidence="5 6" key="1">
    <citation type="submission" date="2016-04" db="EMBL/GenBank/DDBJ databases">
        <authorList>
            <person name="Evans L.H."/>
            <person name="Alamgir A."/>
            <person name="Owens N."/>
            <person name="Weber N.D."/>
            <person name="Virtaneva K."/>
            <person name="Barbian K."/>
            <person name="Babar A."/>
            <person name="Rosenke K."/>
        </authorList>
    </citation>
    <scope>NUCLEOTIDE SEQUENCE [LARGE SCALE GENOMIC DNA]</scope>
    <source>
        <strain evidence="5 6">IFM 0406</strain>
    </source>
</reference>
<dbReference type="InterPro" id="IPR014718">
    <property type="entry name" value="GH-type_carb-bd"/>
</dbReference>
<dbReference type="GO" id="GO:0005829">
    <property type="term" value="C:cytosol"/>
    <property type="evidence" value="ECO:0007669"/>
    <property type="project" value="TreeGrafter"/>
</dbReference>
<dbReference type="GO" id="GO:0006516">
    <property type="term" value="P:glycoprotein catabolic process"/>
    <property type="evidence" value="ECO:0007669"/>
    <property type="project" value="TreeGrafter"/>
</dbReference>
<dbReference type="STRING" id="455432.AWN90_00405"/>
<dbReference type="PANTHER" id="PTHR12143">
    <property type="entry name" value="PEPTIDE N-GLYCANASE PNGASE -RELATED"/>
    <property type="match status" value="1"/>
</dbReference>
<dbReference type="Pfam" id="PF17678">
    <property type="entry name" value="Glyco_hydro_92N"/>
    <property type="match status" value="1"/>
</dbReference>
<dbReference type="InterPro" id="IPR012939">
    <property type="entry name" value="Glyco_hydro_92"/>
</dbReference>
<feature type="chain" id="PRO_5038925140" description="Glycoside hydrolase family 92 protein" evidence="2">
    <location>
        <begin position="26"/>
        <end position="764"/>
    </location>
</feature>
<accession>A0A164KDA6</accession>
<keyword evidence="6" id="KW-1185">Reference proteome</keyword>
<dbReference type="PANTHER" id="PTHR12143:SF39">
    <property type="entry name" value="SECRETED PROTEIN"/>
    <property type="match status" value="1"/>
</dbReference>
<dbReference type="Proteomes" id="UP000076512">
    <property type="component" value="Unassembled WGS sequence"/>
</dbReference>
<evidence type="ECO:0000256" key="1">
    <source>
        <dbReference type="SAM" id="MobiDB-lite"/>
    </source>
</evidence>
<evidence type="ECO:0000313" key="6">
    <source>
        <dbReference type="Proteomes" id="UP000076512"/>
    </source>
</evidence>
<proteinExistence type="predicted"/>
<dbReference type="Gene3D" id="2.70.98.10">
    <property type="match status" value="1"/>
</dbReference>
<dbReference type="GO" id="GO:0000224">
    <property type="term" value="F:peptide-N4-(N-acetyl-beta-glucosaminyl)asparagine amidase activity"/>
    <property type="evidence" value="ECO:0007669"/>
    <property type="project" value="TreeGrafter"/>
</dbReference>
<keyword evidence="2" id="KW-0732">Signal</keyword>
<dbReference type="GO" id="GO:0005975">
    <property type="term" value="P:carbohydrate metabolic process"/>
    <property type="evidence" value="ECO:0007669"/>
    <property type="project" value="InterPro"/>
</dbReference>
<name>A0A164KDA6_9NOCA</name>
<dbReference type="InterPro" id="IPR041371">
    <property type="entry name" value="GH92_N"/>
</dbReference>
<evidence type="ECO:0008006" key="7">
    <source>
        <dbReference type="Google" id="ProtNLM"/>
    </source>
</evidence>
<dbReference type="Pfam" id="PF07971">
    <property type="entry name" value="Glyco_hydro_92"/>
    <property type="match status" value="1"/>
</dbReference>
<dbReference type="Gene3D" id="1.20.1050.60">
    <property type="entry name" value="alpha-1,2-mannosidase"/>
    <property type="match status" value="1"/>
</dbReference>
<dbReference type="EMBL" id="LWGR01000012">
    <property type="protein sequence ID" value="KZM71283.1"/>
    <property type="molecule type" value="Genomic_DNA"/>
</dbReference>
<evidence type="ECO:0000259" key="3">
    <source>
        <dbReference type="Pfam" id="PF07971"/>
    </source>
</evidence>
<comment type="caution">
    <text evidence="5">The sequence shown here is derived from an EMBL/GenBank/DDBJ whole genome shotgun (WGS) entry which is preliminary data.</text>
</comment>
<dbReference type="SUPFAM" id="SSF48208">
    <property type="entry name" value="Six-hairpin glycosidases"/>
    <property type="match status" value="1"/>
</dbReference>